<keyword evidence="3 5" id="KW-1133">Transmembrane helix</keyword>
<feature type="transmembrane region" description="Helical" evidence="5">
    <location>
        <begin position="174"/>
        <end position="198"/>
    </location>
</feature>
<feature type="transmembrane region" description="Helical" evidence="5">
    <location>
        <begin position="6"/>
        <end position="37"/>
    </location>
</feature>
<dbReference type="Proteomes" id="UP000295504">
    <property type="component" value="Unassembled WGS sequence"/>
</dbReference>
<dbReference type="InterPro" id="IPR003825">
    <property type="entry name" value="Colicin-V_CvpA"/>
</dbReference>
<evidence type="ECO:0000256" key="3">
    <source>
        <dbReference type="ARBA" id="ARBA00022989"/>
    </source>
</evidence>
<proteinExistence type="predicted"/>
<dbReference type="GO" id="GO:0016020">
    <property type="term" value="C:membrane"/>
    <property type="evidence" value="ECO:0007669"/>
    <property type="project" value="UniProtKB-SubCell"/>
</dbReference>
<accession>A0A4R2TGG5</accession>
<comment type="subcellular location">
    <subcellularLocation>
        <location evidence="1">Membrane</location>
        <topology evidence="1">Multi-pass membrane protein</topology>
    </subcellularLocation>
</comment>
<dbReference type="EMBL" id="SLYC01000017">
    <property type="protein sequence ID" value="TCQ02251.1"/>
    <property type="molecule type" value="Genomic_DNA"/>
</dbReference>
<dbReference type="AlphaFoldDB" id="A0A4R2TGG5"/>
<dbReference type="OrthoDB" id="1954570at2"/>
<dbReference type="RefSeq" id="WP_132848494.1">
    <property type="nucleotide sequence ID" value="NZ_CP058648.1"/>
</dbReference>
<organism evidence="6 7">
    <name type="scientific">Serpentinicella alkaliphila</name>
    <dbReference type="NCBI Taxonomy" id="1734049"/>
    <lineage>
        <taxon>Bacteria</taxon>
        <taxon>Bacillati</taxon>
        <taxon>Bacillota</taxon>
        <taxon>Clostridia</taxon>
        <taxon>Peptostreptococcales</taxon>
        <taxon>Natronincolaceae</taxon>
        <taxon>Serpentinicella</taxon>
    </lineage>
</organism>
<evidence type="ECO:0000313" key="7">
    <source>
        <dbReference type="Proteomes" id="UP000295504"/>
    </source>
</evidence>
<evidence type="ECO:0000256" key="5">
    <source>
        <dbReference type="SAM" id="Phobius"/>
    </source>
</evidence>
<dbReference type="Pfam" id="PF02674">
    <property type="entry name" value="Colicin_V"/>
    <property type="match status" value="2"/>
</dbReference>
<dbReference type="PANTHER" id="PTHR37306">
    <property type="entry name" value="COLICIN V PRODUCTION PROTEIN"/>
    <property type="match status" value="1"/>
</dbReference>
<feature type="transmembrane region" description="Helical" evidence="5">
    <location>
        <begin position="137"/>
        <end position="162"/>
    </location>
</feature>
<protein>
    <submittedName>
        <fullName evidence="6">Colicin V production protein</fullName>
    </submittedName>
</protein>
<gene>
    <name evidence="6" type="ORF">EDD79_101726</name>
</gene>
<keyword evidence="4 5" id="KW-0472">Membrane</keyword>
<evidence type="ECO:0000313" key="6">
    <source>
        <dbReference type="EMBL" id="TCQ02251.1"/>
    </source>
</evidence>
<keyword evidence="7" id="KW-1185">Reference proteome</keyword>
<name>A0A4R2TGG5_9FIRM</name>
<keyword evidence="2 5" id="KW-0812">Transmembrane</keyword>
<comment type="caution">
    <text evidence="6">The sequence shown here is derived from an EMBL/GenBank/DDBJ whole genome shotgun (WGS) entry which is preliminary data.</text>
</comment>
<dbReference type="GO" id="GO:0009403">
    <property type="term" value="P:toxin biosynthetic process"/>
    <property type="evidence" value="ECO:0007669"/>
    <property type="project" value="InterPro"/>
</dbReference>
<evidence type="ECO:0000256" key="2">
    <source>
        <dbReference type="ARBA" id="ARBA00022692"/>
    </source>
</evidence>
<dbReference type="PANTHER" id="PTHR37306:SF1">
    <property type="entry name" value="COLICIN V PRODUCTION PROTEIN"/>
    <property type="match status" value="1"/>
</dbReference>
<reference evidence="6 7" key="1">
    <citation type="submission" date="2019-03" db="EMBL/GenBank/DDBJ databases">
        <title>Genomic Encyclopedia of Type Strains, Phase IV (KMG-IV): sequencing the most valuable type-strain genomes for metagenomic binning, comparative biology and taxonomic classification.</title>
        <authorList>
            <person name="Goeker M."/>
        </authorList>
    </citation>
    <scope>NUCLEOTIDE SEQUENCE [LARGE SCALE GENOMIC DNA]</scope>
    <source>
        <strain evidence="6 7">DSM 100013</strain>
    </source>
</reference>
<sequence>MAWLDLLIIVLIVLSVIIGYKRGLILTLFSIGSYIVAFMFSRRYYANLTNWIKNQFFITNKVNDLIGSHVELKVPETNIVPSIEGNAQGIANFINQDSIKMPEFIQKILVNNLEVQTIAQQTVEGIRNQIIDTIATLFLNVISIVVLFFLIKWTIIILGLAINKVFELPVLGAFNQMLGGVLGGIRGIFLIIIMLFILIPISISSPQGIISISIEESYLVQFFLNNLVGYLLIGIGAIIF</sequence>
<feature type="transmembrane region" description="Helical" evidence="5">
    <location>
        <begin position="218"/>
        <end position="239"/>
    </location>
</feature>
<evidence type="ECO:0000256" key="4">
    <source>
        <dbReference type="ARBA" id="ARBA00023136"/>
    </source>
</evidence>
<evidence type="ECO:0000256" key="1">
    <source>
        <dbReference type="ARBA" id="ARBA00004141"/>
    </source>
</evidence>